<dbReference type="CDD" id="cd00063">
    <property type="entry name" value="FN3"/>
    <property type="match status" value="1"/>
</dbReference>
<dbReference type="GO" id="GO:0003993">
    <property type="term" value="F:acid phosphatase activity"/>
    <property type="evidence" value="ECO:0007669"/>
    <property type="project" value="InterPro"/>
</dbReference>
<dbReference type="PRINTS" id="PR00834">
    <property type="entry name" value="PROTEASES2C"/>
</dbReference>
<dbReference type="Proteomes" id="UP000229342">
    <property type="component" value="Unassembled WGS sequence"/>
</dbReference>
<dbReference type="Gene3D" id="2.40.10.120">
    <property type="match status" value="1"/>
</dbReference>
<dbReference type="PROSITE" id="PS50853">
    <property type="entry name" value="FN3"/>
    <property type="match status" value="1"/>
</dbReference>
<organism evidence="3 4">
    <name type="scientific">Candidatus Taylorbacteria bacterium CG11_big_fil_rev_8_21_14_0_20_46_11</name>
    <dbReference type="NCBI Taxonomy" id="1975025"/>
    <lineage>
        <taxon>Bacteria</taxon>
        <taxon>Candidatus Tayloriibacteriota</taxon>
    </lineage>
</organism>
<dbReference type="SUPFAM" id="SSF50494">
    <property type="entry name" value="Trypsin-like serine proteases"/>
    <property type="match status" value="1"/>
</dbReference>
<dbReference type="Gene3D" id="2.60.40.10">
    <property type="entry name" value="Immunoglobulins"/>
    <property type="match status" value="1"/>
</dbReference>
<dbReference type="Pfam" id="PF13365">
    <property type="entry name" value="Trypsin_2"/>
    <property type="match status" value="1"/>
</dbReference>
<dbReference type="PANTHER" id="PTHR22939:SF129">
    <property type="entry name" value="SERINE PROTEASE HTRA2, MITOCHONDRIAL"/>
    <property type="match status" value="1"/>
</dbReference>
<dbReference type="InterPro" id="IPR013783">
    <property type="entry name" value="Ig-like_fold"/>
</dbReference>
<dbReference type="InterPro" id="IPR036116">
    <property type="entry name" value="FN3_sf"/>
</dbReference>
<comment type="caution">
    <text evidence="3">The sequence shown here is derived from an EMBL/GenBank/DDBJ whole genome shotgun (WGS) entry which is preliminary data.</text>
</comment>
<dbReference type="SUPFAM" id="SSF49363">
    <property type="entry name" value="Purple acid phosphatase, N-terminal domain"/>
    <property type="match status" value="1"/>
</dbReference>
<dbReference type="InterPro" id="IPR009003">
    <property type="entry name" value="Peptidase_S1_PA"/>
</dbReference>
<dbReference type="AlphaFoldDB" id="A0A2H0KC55"/>
<dbReference type="InterPro" id="IPR001940">
    <property type="entry name" value="Peptidase_S1C"/>
</dbReference>
<dbReference type="EMBL" id="PCVG01000024">
    <property type="protein sequence ID" value="PIQ68836.1"/>
    <property type="molecule type" value="Genomic_DNA"/>
</dbReference>
<dbReference type="GO" id="GO:0004252">
    <property type="term" value="F:serine-type endopeptidase activity"/>
    <property type="evidence" value="ECO:0007669"/>
    <property type="project" value="InterPro"/>
</dbReference>
<dbReference type="InterPro" id="IPR003961">
    <property type="entry name" value="FN3_dom"/>
</dbReference>
<evidence type="ECO:0000256" key="1">
    <source>
        <dbReference type="SAM" id="MobiDB-lite"/>
    </source>
</evidence>
<reference evidence="3 4" key="1">
    <citation type="submission" date="2017-09" db="EMBL/GenBank/DDBJ databases">
        <title>Depth-based differentiation of microbial function through sediment-hosted aquifers and enrichment of novel symbionts in the deep terrestrial subsurface.</title>
        <authorList>
            <person name="Probst A.J."/>
            <person name="Ladd B."/>
            <person name="Jarett J.K."/>
            <person name="Geller-Mcgrath D.E."/>
            <person name="Sieber C.M."/>
            <person name="Emerson J.B."/>
            <person name="Anantharaman K."/>
            <person name="Thomas B.C."/>
            <person name="Malmstrom R."/>
            <person name="Stieglmeier M."/>
            <person name="Klingl A."/>
            <person name="Woyke T."/>
            <person name="Ryan C.M."/>
            <person name="Banfield J.F."/>
        </authorList>
    </citation>
    <scope>NUCLEOTIDE SEQUENCE [LARGE SCALE GENOMIC DNA]</scope>
    <source>
        <strain evidence="3">CG11_big_fil_rev_8_21_14_0_20_46_11</strain>
    </source>
</reference>
<protein>
    <recommendedName>
        <fullName evidence="2">Fibronectin type-III domain-containing protein</fullName>
    </recommendedName>
</protein>
<feature type="compositionally biased region" description="Pro residues" evidence="1">
    <location>
        <begin position="394"/>
        <end position="411"/>
    </location>
</feature>
<feature type="region of interest" description="Disordered" evidence="1">
    <location>
        <begin position="390"/>
        <end position="411"/>
    </location>
</feature>
<gene>
    <name evidence="3" type="ORF">COV91_02050</name>
</gene>
<dbReference type="SUPFAM" id="SSF49265">
    <property type="entry name" value="Fibronectin type III"/>
    <property type="match status" value="1"/>
</dbReference>
<evidence type="ECO:0000259" key="2">
    <source>
        <dbReference type="PROSITE" id="PS50853"/>
    </source>
</evidence>
<dbReference type="InterPro" id="IPR008963">
    <property type="entry name" value="Purple_acid_Pase-like_N"/>
</dbReference>
<evidence type="ECO:0000313" key="4">
    <source>
        <dbReference type="Proteomes" id="UP000229342"/>
    </source>
</evidence>
<dbReference type="PANTHER" id="PTHR22939">
    <property type="entry name" value="SERINE PROTEASE FAMILY S1C HTRA-RELATED"/>
    <property type="match status" value="1"/>
</dbReference>
<dbReference type="SMART" id="SM00060">
    <property type="entry name" value="FN3"/>
    <property type="match status" value="3"/>
</dbReference>
<evidence type="ECO:0000313" key="3">
    <source>
        <dbReference type="EMBL" id="PIQ68836.1"/>
    </source>
</evidence>
<dbReference type="GO" id="GO:0046872">
    <property type="term" value="F:metal ion binding"/>
    <property type="evidence" value="ECO:0007669"/>
    <property type="project" value="InterPro"/>
</dbReference>
<dbReference type="GO" id="GO:0006508">
    <property type="term" value="P:proteolysis"/>
    <property type="evidence" value="ECO:0007669"/>
    <property type="project" value="InterPro"/>
</dbReference>
<accession>A0A2H0KC55</accession>
<proteinExistence type="predicted"/>
<feature type="domain" description="Fibronectin type-III" evidence="2">
    <location>
        <begin position="523"/>
        <end position="627"/>
    </location>
</feature>
<sequence>MKNNLSKAFLVAVIGILIFPQVSFATWWNPLTWFQKPLADAPIEEVAATSTPALENLQTDVTLEIKAENIAVVEPEKETTSTKWWNPSTWKVFDRTPTVKVQETKQPTEIEKLRSEVEELKKKVATPTLSPAKPASIATDKTTTTTKPITQAAKPVVSATELKKENPQQYKTLVEENKTKLLEASKLLSNKNIIARVKPSVVYIETTSGSGSGIIVSADGYVLTNAHVVSGANSATVKLADGGSYNGTVVGRDENIDLALLKISASGLSPAFLGDSDLVEQGDSVFTFGYPLGIEGDVAFKDGTLSRRQKINGTAYLEISAQILPGNSGGPLVNQGGEVIGINTLAIGALKVSGILIGETLKYAIPVNVAKGLIPELKNGRNIVIPKPTVAVPTPSPTPSPSQPQPIFPPRTYIPPPPEPKPEPVRTTISNVVAKEESYGIRITWETNKYPVSERVLVGKSSDLADAQSYNKYQAGSISTYDPDTTYYYQVIAKDLSESHLSYDPAEVKSQILNVHTKPPLNPPAKISNLSSSKATRNSVVISWNTDIGTASKLEYRKQGEVTFNLNCSSSYCGDYTEILSRTSHTYTILKLSNDAIYEYRVTAVDPVNLSRSKTVSDVMTFKTLPGDKTPPSFTKLESTVYGDGVRISYQGNELIHSKLEYSVNPDMGSPITSLDNTNDLSEASGWGDGFDRSISNLSRGVTYYYRVTIVDQAGNKTISDVLNFKIPNIGSLSASSVPFPGSTLSAGNVDVEVFKIRMTASADESIKISRIVVATASSFPPYVNCSQFEYMSLYVDGIKNDGGPYSVTYGQGIVVNLATPVIIPAGSYKDFVIKASMRGSGGVCGFNLQTTGENKYNMDAVGMSSGVQIYITASEPLFGPFWKIE</sequence>
<name>A0A2H0KC55_9BACT</name>